<proteinExistence type="predicted"/>
<dbReference type="AlphaFoldDB" id="A0A381TRM8"/>
<organism evidence="1">
    <name type="scientific">marine metagenome</name>
    <dbReference type="NCBI Taxonomy" id="408172"/>
    <lineage>
        <taxon>unclassified sequences</taxon>
        <taxon>metagenomes</taxon>
        <taxon>ecological metagenomes</taxon>
    </lineage>
</organism>
<evidence type="ECO:0000313" key="1">
    <source>
        <dbReference type="EMBL" id="SVA18484.1"/>
    </source>
</evidence>
<sequence length="28" mass="3156">MNSLLIIVRMNIIGAFMNDLSQFSALKD</sequence>
<accession>A0A381TRM8</accession>
<name>A0A381TRM8_9ZZZZ</name>
<dbReference type="EMBL" id="UINC01005018">
    <property type="protein sequence ID" value="SVA18484.1"/>
    <property type="molecule type" value="Genomic_DNA"/>
</dbReference>
<protein>
    <submittedName>
        <fullName evidence="1">Uncharacterized protein</fullName>
    </submittedName>
</protein>
<reference evidence="1" key="1">
    <citation type="submission" date="2018-05" db="EMBL/GenBank/DDBJ databases">
        <authorList>
            <person name="Lanie J.A."/>
            <person name="Ng W.-L."/>
            <person name="Kazmierczak K.M."/>
            <person name="Andrzejewski T.M."/>
            <person name="Davidsen T.M."/>
            <person name="Wayne K.J."/>
            <person name="Tettelin H."/>
            <person name="Glass J.I."/>
            <person name="Rusch D."/>
            <person name="Podicherti R."/>
            <person name="Tsui H.-C.T."/>
            <person name="Winkler M.E."/>
        </authorList>
    </citation>
    <scope>NUCLEOTIDE SEQUENCE</scope>
</reference>
<gene>
    <name evidence="1" type="ORF">METZ01_LOCUS71338</name>
</gene>